<dbReference type="EMBL" id="JAPNOA010000056">
    <property type="protein sequence ID" value="MCY0966605.1"/>
    <property type="molecule type" value="Genomic_DNA"/>
</dbReference>
<evidence type="ECO:0000256" key="1">
    <source>
        <dbReference type="SAM" id="Phobius"/>
    </source>
</evidence>
<reference evidence="2" key="1">
    <citation type="submission" date="2022-11" db="EMBL/GenBank/DDBJ databases">
        <title>Parathalassolutuus dongxingensis gen. nov., sp. nov., a novel member of family Oceanospirillaceae isolated from a coastal shrimp pond in Guangxi, China.</title>
        <authorList>
            <person name="Chen H."/>
        </authorList>
    </citation>
    <scope>NUCLEOTIDE SEQUENCE</scope>
    <source>
        <strain evidence="2">G-43</strain>
    </source>
</reference>
<dbReference type="AlphaFoldDB" id="A0A9X3ITR9"/>
<dbReference type="RefSeq" id="WP_283174808.1">
    <property type="nucleotide sequence ID" value="NZ_JAPNOA010000056.1"/>
</dbReference>
<dbReference type="PANTHER" id="PTHR34351">
    <property type="entry name" value="SLR1927 PROTEIN-RELATED"/>
    <property type="match status" value="1"/>
</dbReference>
<evidence type="ECO:0000313" key="2">
    <source>
        <dbReference type="EMBL" id="MCY0966605.1"/>
    </source>
</evidence>
<protein>
    <submittedName>
        <fullName evidence="2">DUF58 domain-containing protein</fullName>
    </submittedName>
</protein>
<accession>A0A9X3ITR9</accession>
<keyword evidence="1" id="KW-0472">Membrane</keyword>
<keyword evidence="1" id="KW-1133">Transmembrane helix</keyword>
<dbReference type="PANTHER" id="PTHR34351:SF1">
    <property type="entry name" value="SLR1927 PROTEIN"/>
    <property type="match status" value="1"/>
</dbReference>
<keyword evidence="3" id="KW-1185">Reference proteome</keyword>
<name>A0A9X3ITR9_9GAMM</name>
<comment type="caution">
    <text evidence="2">The sequence shown here is derived from an EMBL/GenBank/DDBJ whole genome shotgun (WGS) entry which is preliminary data.</text>
</comment>
<keyword evidence="1" id="KW-0812">Transmembrane</keyword>
<proteinExistence type="predicted"/>
<organism evidence="2 3">
    <name type="scientific">Parathalassolituus penaei</name>
    <dbReference type="NCBI Taxonomy" id="2997323"/>
    <lineage>
        <taxon>Bacteria</taxon>
        <taxon>Pseudomonadati</taxon>
        <taxon>Pseudomonadota</taxon>
        <taxon>Gammaproteobacteria</taxon>
        <taxon>Oceanospirillales</taxon>
        <taxon>Oceanospirillaceae</taxon>
        <taxon>Parathalassolituus</taxon>
    </lineage>
</organism>
<gene>
    <name evidence="2" type="ORF">OUO13_15565</name>
</gene>
<feature type="transmembrane region" description="Helical" evidence="1">
    <location>
        <begin position="40"/>
        <end position="63"/>
    </location>
</feature>
<feature type="transmembrane region" description="Helical" evidence="1">
    <location>
        <begin position="69"/>
        <end position="89"/>
    </location>
</feature>
<evidence type="ECO:0000313" key="3">
    <source>
        <dbReference type="Proteomes" id="UP001150830"/>
    </source>
</evidence>
<dbReference type="Proteomes" id="UP001150830">
    <property type="component" value="Unassembled WGS sequence"/>
</dbReference>
<sequence>MTASLSLRERLRALWRIRTRRWLDKRIPRQREIRLSQRSIFILPSAAGWVFGLLLLLLLLTAINYQNSLIFAMTFWLFAMGGVAMYLTFRNLAGLSLATHEAMPCFVGDTASIPLRISADGRYNRYGIQLGYPANPQRQTDAIAGEVADLHILFDCQQRGRLQPGRLLVESRFPAGLFYTWTHLDLDVGSLVYPHPEEVPLVLSAGGDGDSLPGATLDAAGQQDFRGLRPYQAGDSLRQIAWKQLARGKGLVTKEFDRDEGASCWLEWNNVSGDVETRLSRLCGWVLSCHEQGWLYGLRLPGVEIRPAHSEGHLQQCLAVLALFRAPGEEDI</sequence>